<keyword evidence="4" id="KW-1185">Reference proteome</keyword>
<evidence type="ECO:0000256" key="2">
    <source>
        <dbReference type="SAM" id="Phobius"/>
    </source>
</evidence>
<feature type="region of interest" description="Disordered" evidence="1">
    <location>
        <begin position="1"/>
        <end position="20"/>
    </location>
</feature>
<dbReference type="Proteomes" id="UP000694501">
    <property type="component" value="Unassembled WGS sequence"/>
</dbReference>
<sequence length="82" mass="9385">MIEDDKQKSCPDGRVRDTRPEVRARCEGWFAWWCVVVRVVLGEAVLRLLLASAHSTALLDDLHDVDDTSLVERGTVTHHQFR</sequence>
<evidence type="ECO:0000313" key="3">
    <source>
        <dbReference type="EMBL" id="MBU7596612.1"/>
    </source>
</evidence>
<proteinExistence type="predicted"/>
<name>A0A949JAS0_9ACTN</name>
<evidence type="ECO:0000256" key="1">
    <source>
        <dbReference type="SAM" id="MobiDB-lite"/>
    </source>
</evidence>
<gene>
    <name evidence="3" type="ORF">JGS22_002900</name>
</gene>
<reference evidence="3" key="1">
    <citation type="submission" date="2021-06" db="EMBL/GenBank/DDBJ databases">
        <title>Sequencing of actinobacteria type strains.</title>
        <authorList>
            <person name="Nguyen G.-S."/>
            <person name="Wentzel A."/>
        </authorList>
    </citation>
    <scope>NUCLEOTIDE SEQUENCE</scope>
    <source>
        <strain evidence="3">P38-E01</strain>
    </source>
</reference>
<comment type="caution">
    <text evidence="3">The sequence shown here is derived from an EMBL/GenBank/DDBJ whole genome shotgun (WGS) entry which is preliminary data.</text>
</comment>
<feature type="transmembrane region" description="Helical" evidence="2">
    <location>
        <begin position="30"/>
        <end position="50"/>
    </location>
</feature>
<accession>A0A949JAS0</accession>
<keyword evidence="2" id="KW-0472">Membrane</keyword>
<dbReference type="RefSeq" id="WP_216814818.1">
    <property type="nucleotide sequence ID" value="NZ_JAELVF020000001.1"/>
</dbReference>
<keyword evidence="2" id="KW-1133">Transmembrane helix</keyword>
<keyword evidence="2" id="KW-0812">Transmembrane</keyword>
<dbReference type="AlphaFoldDB" id="A0A949JAS0"/>
<evidence type="ECO:0000313" key="4">
    <source>
        <dbReference type="Proteomes" id="UP000694501"/>
    </source>
</evidence>
<organism evidence="3 4">
    <name type="scientific">Streptomyces tardus</name>
    <dbReference type="NCBI Taxonomy" id="2780544"/>
    <lineage>
        <taxon>Bacteria</taxon>
        <taxon>Bacillati</taxon>
        <taxon>Actinomycetota</taxon>
        <taxon>Actinomycetes</taxon>
        <taxon>Kitasatosporales</taxon>
        <taxon>Streptomycetaceae</taxon>
        <taxon>Streptomyces</taxon>
    </lineage>
</organism>
<protein>
    <submittedName>
        <fullName evidence="3">Uncharacterized protein</fullName>
    </submittedName>
</protein>
<dbReference type="EMBL" id="JAELVF020000001">
    <property type="protein sequence ID" value="MBU7596612.1"/>
    <property type="molecule type" value="Genomic_DNA"/>
</dbReference>